<proteinExistence type="predicted"/>
<dbReference type="Proteomes" id="UP001177021">
    <property type="component" value="Unassembled WGS sequence"/>
</dbReference>
<gene>
    <name evidence="1" type="ORF">MILVUS5_LOCUS7284</name>
</gene>
<dbReference type="EMBL" id="CASHSV030000013">
    <property type="protein sequence ID" value="CAJ2636840.1"/>
    <property type="molecule type" value="Genomic_DNA"/>
</dbReference>
<evidence type="ECO:0000313" key="2">
    <source>
        <dbReference type="Proteomes" id="UP001177021"/>
    </source>
</evidence>
<reference evidence="1" key="1">
    <citation type="submission" date="2023-10" db="EMBL/GenBank/DDBJ databases">
        <authorList>
            <person name="Rodriguez Cubillos JULIANA M."/>
            <person name="De Vega J."/>
        </authorList>
    </citation>
    <scope>NUCLEOTIDE SEQUENCE</scope>
</reference>
<keyword evidence="2" id="KW-1185">Reference proteome</keyword>
<protein>
    <submittedName>
        <fullName evidence="1">Uncharacterized protein</fullName>
    </submittedName>
</protein>
<comment type="caution">
    <text evidence="1">The sequence shown here is derived from an EMBL/GenBank/DDBJ whole genome shotgun (WGS) entry which is preliminary data.</text>
</comment>
<sequence>MSKQHRGKPESCRSETPAARSGRRCGGGANSVRLCWVRRRRQWKEVWRRREEQSVCSRKKKKKQWLRFLCSDTVDGGVSGAGDGRWE</sequence>
<accession>A0ACB0IXQ0</accession>
<name>A0ACB0IXQ0_TRIPR</name>
<evidence type="ECO:0000313" key="1">
    <source>
        <dbReference type="EMBL" id="CAJ2636840.1"/>
    </source>
</evidence>
<organism evidence="1 2">
    <name type="scientific">Trifolium pratense</name>
    <name type="common">Red clover</name>
    <dbReference type="NCBI Taxonomy" id="57577"/>
    <lineage>
        <taxon>Eukaryota</taxon>
        <taxon>Viridiplantae</taxon>
        <taxon>Streptophyta</taxon>
        <taxon>Embryophyta</taxon>
        <taxon>Tracheophyta</taxon>
        <taxon>Spermatophyta</taxon>
        <taxon>Magnoliopsida</taxon>
        <taxon>eudicotyledons</taxon>
        <taxon>Gunneridae</taxon>
        <taxon>Pentapetalae</taxon>
        <taxon>rosids</taxon>
        <taxon>fabids</taxon>
        <taxon>Fabales</taxon>
        <taxon>Fabaceae</taxon>
        <taxon>Papilionoideae</taxon>
        <taxon>50 kb inversion clade</taxon>
        <taxon>NPAAA clade</taxon>
        <taxon>Hologalegina</taxon>
        <taxon>IRL clade</taxon>
        <taxon>Trifolieae</taxon>
        <taxon>Trifolium</taxon>
    </lineage>
</organism>